<accession>A0ABD2BJS1</accession>
<organism evidence="2 3">
    <name type="scientific">Vespula maculifrons</name>
    <name type="common">Eastern yellow jacket</name>
    <name type="synonym">Wasp</name>
    <dbReference type="NCBI Taxonomy" id="7453"/>
    <lineage>
        <taxon>Eukaryota</taxon>
        <taxon>Metazoa</taxon>
        <taxon>Ecdysozoa</taxon>
        <taxon>Arthropoda</taxon>
        <taxon>Hexapoda</taxon>
        <taxon>Insecta</taxon>
        <taxon>Pterygota</taxon>
        <taxon>Neoptera</taxon>
        <taxon>Endopterygota</taxon>
        <taxon>Hymenoptera</taxon>
        <taxon>Apocrita</taxon>
        <taxon>Aculeata</taxon>
        <taxon>Vespoidea</taxon>
        <taxon>Vespidae</taxon>
        <taxon>Vespinae</taxon>
        <taxon>Vespula</taxon>
    </lineage>
</organism>
<reference evidence="2 3" key="1">
    <citation type="journal article" date="2024" name="Ann. Entomol. Soc. Am.">
        <title>Genomic analyses of the southern and eastern yellowjacket wasps (Hymenoptera: Vespidae) reveal evolutionary signatures of social life.</title>
        <authorList>
            <person name="Catto M.A."/>
            <person name="Caine P.B."/>
            <person name="Orr S.E."/>
            <person name="Hunt B.G."/>
            <person name="Goodisman M.A.D."/>
        </authorList>
    </citation>
    <scope>NUCLEOTIDE SEQUENCE [LARGE SCALE GENOMIC DNA]</scope>
    <source>
        <strain evidence="2">232</strain>
        <tissue evidence="2">Head and thorax</tissue>
    </source>
</reference>
<evidence type="ECO:0000256" key="1">
    <source>
        <dbReference type="SAM" id="MobiDB-lite"/>
    </source>
</evidence>
<evidence type="ECO:0000313" key="3">
    <source>
        <dbReference type="Proteomes" id="UP001607303"/>
    </source>
</evidence>
<feature type="region of interest" description="Disordered" evidence="1">
    <location>
        <begin position="91"/>
        <end position="111"/>
    </location>
</feature>
<dbReference type="Proteomes" id="UP001607303">
    <property type="component" value="Unassembled WGS sequence"/>
</dbReference>
<dbReference type="EMBL" id="JAYRBN010000075">
    <property type="protein sequence ID" value="KAL2733017.1"/>
    <property type="molecule type" value="Genomic_DNA"/>
</dbReference>
<name>A0ABD2BJS1_VESMC</name>
<dbReference type="AlphaFoldDB" id="A0ABD2BJS1"/>
<sequence length="111" mass="12876">MEMRPQIEMNWRKVGFSFFEIWESLWQASSMPAMLYALAQFLKISVARIPSSKNFEISTINMFVKTLVIGKQRGEEERSVFNHARSLKKSASKEDSYNEGGGLGQIYKRKF</sequence>
<evidence type="ECO:0000313" key="2">
    <source>
        <dbReference type="EMBL" id="KAL2733017.1"/>
    </source>
</evidence>
<keyword evidence="3" id="KW-1185">Reference proteome</keyword>
<proteinExistence type="predicted"/>
<protein>
    <submittedName>
        <fullName evidence="2">Uncharacterized protein</fullName>
    </submittedName>
</protein>
<comment type="caution">
    <text evidence="2">The sequence shown here is derived from an EMBL/GenBank/DDBJ whole genome shotgun (WGS) entry which is preliminary data.</text>
</comment>
<gene>
    <name evidence="2" type="ORF">V1477_015258</name>
</gene>